<dbReference type="EMBL" id="JAVDYC010000001">
    <property type="protein sequence ID" value="MDR7327903.1"/>
    <property type="molecule type" value="Genomic_DNA"/>
</dbReference>
<dbReference type="InterPro" id="IPR000073">
    <property type="entry name" value="AB_hydrolase_1"/>
</dbReference>
<reference evidence="2 3" key="1">
    <citation type="submission" date="2023-07" db="EMBL/GenBank/DDBJ databases">
        <title>Sequencing the genomes of 1000 actinobacteria strains.</title>
        <authorList>
            <person name="Klenk H.-P."/>
        </authorList>
    </citation>
    <scope>NUCLEOTIDE SEQUENCE [LARGE SCALE GENOMIC DNA]</scope>
    <source>
        <strain evidence="2 3">DSM 44711</strain>
    </source>
</reference>
<dbReference type="PANTHER" id="PTHR43194:SF2">
    <property type="entry name" value="PEROXISOMAL MEMBRANE PROTEIN LPX1"/>
    <property type="match status" value="1"/>
</dbReference>
<dbReference type="Proteomes" id="UP001183629">
    <property type="component" value="Unassembled WGS sequence"/>
</dbReference>
<sequence length="256" mass="26359">MDHGERAVPVELPVLRWGARDAATRVLLVHGLTSAAVVWWQVADGLARAGCRVTAVDLRGHGRAPGAVGYRLADHAADLGAVDDEGAGWDVVVGHSLGGAAVVTAAAAGVLDARAYLLLDPVLRVSGPEIERYVVALTAELTATPAEIAEAQPRWHPETVRLKAAAAAACSPYVVEHCLRDNGPWDLLPSIGRIGAPVTVLGADPVVEEPSFPDAQAAALPGHATYRVAPGCGHSPHRDDPDLVVAAVISSSPAGA</sequence>
<name>A0AAE3ZXM6_9ACTN</name>
<gene>
    <name evidence="2" type="ORF">J2S44_008153</name>
</gene>
<protein>
    <submittedName>
        <fullName evidence="2">Pimeloyl-ACP methyl ester carboxylesterase</fullName>
    </submittedName>
</protein>
<organism evidence="2 3">
    <name type="scientific">Catenuloplanes niger</name>
    <dbReference type="NCBI Taxonomy" id="587534"/>
    <lineage>
        <taxon>Bacteria</taxon>
        <taxon>Bacillati</taxon>
        <taxon>Actinomycetota</taxon>
        <taxon>Actinomycetes</taxon>
        <taxon>Micromonosporales</taxon>
        <taxon>Micromonosporaceae</taxon>
        <taxon>Catenuloplanes</taxon>
    </lineage>
</organism>
<proteinExistence type="predicted"/>
<dbReference type="AlphaFoldDB" id="A0AAE3ZXM6"/>
<dbReference type="SUPFAM" id="SSF53474">
    <property type="entry name" value="alpha/beta-Hydrolases"/>
    <property type="match status" value="1"/>
</dbReference>
<dbReference type="Gene3D" id="3.40.50.1820">
    <property type="entry name" value="alpha/beta hydrolase"/>
    <property type="match status" value="1"/>
</dbReference>
<evidence type="ECO:0000313" key="2">
    <source>
        <dbReference type="EMBL" id="MDR7327903.1"/>
    </source>
</evidence>
<evidence type="ECO:0000313" key="3">
    <source>
        <dbReference type="Proteomes" id="UP001183629"/>
    </source>
</evidence>
<dbReference type="GO" id="GO:0003824">
    <property type="term" value="F:catalytic activity"/>
    <property type="evidence" value="ECO:0007669"/>
    <property type="project" value="UniProtKB-ARBA"/>
</dbReference>
<accession>A0AAE3ZXM6</accession>
<dbReference type="RefSeq" id="WP_310428633.1">
    <property type="nucleotide sequence ID" value="NZ_JAVDYC010000001.1"/>
</dbReference>
<dbReference type="Pfam" id="PF12697">
    <property type="entry name" value="Abhydrolase_6"/>
    <property type="match status" value="1"/>
</dbReference>
<comment type="caution">
    <text evidence="2">The sequence shown here is derived from an EMBL/GenBank/DDBJ whole genome shotgun (WGS) entry which is preliminary data.</text>
</comment>
<feature type="domain" description="AB hydrolase-1" evidence="1">
    <location>
        <begin position="26"/>
        <end position="247"/>
    </location>
</feature>
<dbReference type="InterPro" id="IPR050228">
    <property type="entry name" value="Carboxylesterase_BioH"/>
</dbReference>
<keyword evidence="3" id="KW-1185">Reference proteome</keyword>
<dbReference type="InterPro" id="IPR029058">
    <property type="entry name" value="AB_hydrolase_fold"/>
</dbReference>
<dbReference type="PANTHER" id="PTHR43194">
    <property type="entry name" value="HYDROLASE ALPHA/BETA FOLD FAMILY"/>
    <property type="match status" value="1"/>
</dbReference>
<evidence type="ECO:0000259" key="1">
    <source>
        <dbReference type="Pfam" id="PF12697"/>
    </source>
</evidence>